<dbReference type="NCBIfam" id="NF010578">
    <property type="entry name" value="PRK13971.1"/>
    <property type="match status" value="1"/>
</dbReference>
<dbReference type="PANTHER" id="PTHR33442:SF1">
    <property type="entry name" value="TRANS-3-HYDROXY-L-PROLINE DEHYDRATASE"/>
    <property type="match status" value="1"/>
</dbReference>
<dbReference type="SFLD" id="SFLDS00028">
    <property type="entry name" value="Proline_Racemase"/>
    <property type="match status" value="1"/>
</dbReference>
<dbReference type="PANTHER" id="PTHR33442">
    <property type="entry name" value="TRANS-3-HYDROXY-L-PROLINE DEHYDRATASE"/>
    <property type="match status" value="1"/>
</dbReference>
<dbReference type="SUPFAM" id="SSF54506">
    <property type="entry name" value="Diaminopimelate epimerase-like"/>
    <property type="match status" value="1"/>
</dbReference>
<dbReference type="Proteomes" id="UP000277498">
    <property type="component" value="Unassembled WGS sequence"/>
</dbReference>
<name>A0A3P5X2N5_9RHOB</name>
<gene>
    <name evidence="2" type="ORF">XINFAN_02224</name>
</gene>
<dbReference type="EMBL" id="UXAW01000070">
    <property type="protein sequence ID" value="VDC28658.1"/>
    <property type="molecule type" value="Genomic_DNA"/>
</dbReference>
<dbReference type="PIRSF" id="PIRSF029792">
    <property type="entry name" value="Pro_racemase"/>
    <property type="match status" value="1"/>
</dbReference>
<dbReference type="Pfam" id="PF05544">
    <property type="entry name" value="Pro_racemase"/>
    <property type="match status" value="1"/>
</dbReference>
<evidence type="ECO:0000313" key="2">
    <source>
        <dbReference type="EMBL" id="VDC28658.1"/>
    </source>
</evidence>
<proteinExistence type="inferred from homology"/>
<dbReference type="InterPro" id="IPR008794">
    <property type="entry name" value="Pro_racemase_fam"/>
</dbReference>
<dbReference type="OrthoDB" id="181267at2"/>
<dbReference type="Gene3D" id="3.10.310.10">
    <property type="entry name" value="Diaminopimelate Epimerase, Chain A, domain 1"/>
    <property type="match status" value="2"/>
</dbReference>
<keyword evidence="2" id="KW-0413">Isomerase</keyword>
<dbReference type="EC" id="5.1.1.8" evidence="2"/>
<accession>A0A3P5X2N5</accession>
<dbReference type="AlphaFoldDB" id="A0A3P5X2N5"/>
<dbReference type="FunFam" id="3.10.310.10:FF:000003">
    <property type="entry name" value="Proline racemase"/>
    <property type="match status" value="1"/>
</dbReference>
<keyword evidence="3" id="KW-1185">Reference proteome</keyword>
<organism evidence="2 3">
    <name type="scientific">Pseudogemmobacter humi</name>
    <dbReference type="NCBI Taxonomy" id="2483812"/>
    <lineage>
        <taxon>Bacteria</taxon>
        <taxon>Pseudomonadati</taxon>
        <taxon>Pseudomonadota</taxon>
        <taxon>Alphaproteobacteria</taxon>
        <taxon>Rhodobacterales</taxon>
        <taxon>Paracoccaceae</taxon>
        <taxon>Pseudogemmobacter</taxon>
    </lineage>
</organism>
<dbReference type="RefSeq" id="WP_124086972.1">
    <property type="nucleotide sequence ID" value="NZ_UXAW01000070.1"/>
</dbReference>
<evidence type="ECO:0000256" key="1">
    <source>
        <dbReference type="ARBA" id="ARBA00007529"/>
    </source>
</evidence>
<reference evidence="2 3" key="1">
    <citation type="submission" date="2018-11" db="EMBL/GenBank/DDBJ databases">
        <authorList>
            <person name="Criscuolo A."/>
        </authorList>
    </citation>
    <scope>NUCLEOTIDE SEQUENCE [LARGE SCALE GENOMIC DNA]</scope>
    <source>
        <strain evidence="2">ACIP111625</strain>
    </source>
</reference>
<dbReference type="GO" id="GO:0047580">
    <property type="term" value="F:4-hydroxyproline epimerase activity"/>
    <property type="evidence" value="ECO:0007669"/>
    <property type="project" value="UniProtKB-EC"/>
</dbReference>
<evidence type="ECO:0000313" key="3">
    <source>
        <dbReference type="Proteomes" id="UP000277498"/>
    </source>
</evidence>
<protein>
    <submittedName>
        <fullName evidence="2">4-hydroxyproline epimerase</fullName>
        <ecNumber evidence="2">5.1.1.8</ecNumber>
    </submittedName>
</protein>
<sequence length="337" mass="36056">MRKMFFCIDGHTGGNPVRMVMGGAPFLQGATMSARRLDFLARYDWIRRALMFEPRGHDLMSGGFILPPLDPANDAAFLFMETSGCLPLCGHGSVGMITFALEHGLILPRGDLLRIEVPAGLLEARFTREGTRVTSVSFESVPSFLFARDVVISDPRFGRLRADIAYGGNFYAIIEPQEGYGGVADLGLAGIAEASPRIRRAFDAAINAVHPGDPSIRGVSHLIWSDALDPDGRGSSAAIFFGNNGIDHGPCGTGTAARLAQLAARGLLTVGQPFDQRSHVGTRFTGTIAGHVKVGSFDAIRPVLAGQAHVTGYNQIWTDSNDPFPEGFQVLHGAPLP</sequence>
<comment type="similarity">
    <text evidence="1">Belongs to the proline racemase family.</text>
</comment>